<evidence type="ECO:0000313" key="4">
    <source>
        <dbReference type="Proteomes" id="UP000580250"/>
    </source>
</evidence>
<proteinExistence type="predicted"/>
<reference evidence="3 4" key="1">
    <citation type="submission" date="2020-08" db="EMBL/GenBank/DDBJ databases">
        <authorList>
            <person name="Koutsovoulos G."/>
            <person name="Danchin GJ E."/>
        </authorList>
    </citation>
    <scope>NUCLEOTIDE SEQUENCE [LARGE SCALE GENOMIC DNA]</scope>
</reference>
<comment type="caution">
    <text evidence="3">The sequence shown here is derived from an EMBL/GenBank/DDBJ whole genome shotgun (WGS) entry which is preliminary data.</text>
</comment>
<feature type="compositionally biased region" description="Basic and acidic residues" evidence="2">
    <location>
        <begin position="87"/>
        <end position="103"/>
    </location>
</feature>
<sequence>MSGLDNDYDDQILRRDRKLTEHYQKRTNSVITQAENDELRNILEKEMSELHEKERKLDDGNKKSTFWGTLWKVAEKVKEGFFEKMRDNYDKNDGRGDNVENRQNDTTNQPEAEIENVLERLSNIGDDNFKHREELLSQEKISSKTSPSAQNENDDQLLFESKMSELDQISTNNDIRKAIVQEERYFQLRQKAEYYEKLKKLADKNKSSLWSYVSKVAQGAKELLIEKTSVHLDFSAGCGEYVENSENDSTKQPEPEIRNVTDNLRKIENDSVKHQEKLRTTTTIENGIFYQQGTSKQINDEVNNFEHKENVPIVDLGIQGKAENILINKVTRHLRNDICGSTIAD</sequence>
<dbReference type="Proteomes" id="UP000580250">
    <property type="component" value="Unassembled WGS sequence"/>
</dbReference>
<feature type="coiled-coil region" evidence="1">
    <location>
        <begin position="36"/>
        <end position="63"/>
    </location>
</feature>
<name>A0A6V7VAZ2_MELEN</name>
<feature type="region of interest" description="Disordered" evidence="2">
    <location>
        <begin position="87"/>
        <end position="112"/>
    </location>
</feature>
<keyword evidence="1" id="KW-0175">Coiled coil</keyword>
<evidence type="ECO:0000256" key="2">
    <source>
        <dbReference type="SAM" id="MobiDB-lite"/>
    </source>
</evidence>
<dbReference type="AlphaFoldDB" id="A0A6V7VAZ2"/>
<protein>
    <submittedName>
        <fullName evidence="3">Uncharacterized protein</fullName>
    </submittedName>
</protein>
<accession>A0A6V7VAZ2</accession>
<evidence type="ECO:0000313" key="3">
    <source>
        <dbReference type="EMBL" id="CAD2171992.1"/>
    </source>
</evidence>
<gene>
    <name evidence="3" type="ORF">MENT_LOCUS23524</name>
</gene>
<dbReference type="EMBL" id="CAJEWN010000193">
    <property type="protein sequence ID" value="CAD2171992.1"/>
    <property type="molecule type" value="Genomic_DNA"/>
</dbReference>
<organism evidence="3 4">
    <name type="scientific">Meloidogyne enterolobii</name>
    <name type="common">Root-knot nematode worm</name>
    <name type="synonym">Meloidogyne mayaguensis</name>
    <dbReference type="NCBI Taxonomy" id="390850"/>
    <lineage>
        <taxon>Eukaryota</taxon>
        <taxon>Metazoa</taxon>
        <taxon>Ecdysozoa</taxon>
        <taxon>Nematoda</taxon>
        <taxon>Chromadorea</taxon>
        <taxon>Rhabditida</taxon>
        <taxon>Tylenchina</taxon>
        <taxon>Tylenchomorpha</taxon>
        <taxon>Tylenchoidea</taxon>
        <taxon>Meloidogynidae</taxon>
        <taxon>Meloidogyninae</taxon>
        <taxon>Meloidogyne</taxon>
    </lineage>
</organism>
<evidence type="ECO:0000256" key="1">
    <source>
        <dbReference type="SAM" id="Coils"/>
    </source>
</evidence>